<dbReference type="EMBL" id="JBHUOS010000016">
    <property type="protein sequence ID" value="MFD2917693.1"/>
    <property type="molecule type" value="Genomic_DNA"/>
</dbReference>
<feature type="domain" description="BioF2-like acetyltransferase" evidence="1">
    <location>
        <begin position="151"/>
        <end position="282"/>
    </location>
</feature>
<dbReference type="InterPro" id="IPR016181">
    <property type="entry name" value="Acyl_CoA_acyltransferase"/>
</dbReference>
<dbReference type="InterPro" id="IPR050644">
    <property type="entry name" value="PG_Glycine_Bridge_Synth"/>
</dbReference>
<dbReference type="EC" id="2.3.1.-" evidence="2"/>
<sequence>MIEIIKSKKEWDSFLDKVDYYDFYHTYDYHELSIKKDEAFFMITYTENDTRIGLPFIIRKILDSNFKDLTSVYGYAGPISKNVDANFNNQKFSNALNSCLKNENIVSVFSRLNPFINLQHDVLKGIGKIKHVGNIVNIDLMKSLDIQRQNYQRRIKTQINKARRLCNVRKANTKEDILEFIDIYYENMDRVQARSSYYFKPDYFFKFLESKSLQTDILLASLVDTNEIIAGAMFIKTNDIVQYHISGAKEEHLDIAPVKLLIDEMRISATQENYKYFNLGGGYGGQDDSLMRFKLSFSKQLVDFHVWQHVVNQELFDSLTNSKATTQPDYFPGYREPN</sequence>
<dbReference type="InterPro" id="IPR038740">
    <property type="entry name" value="BioF2-like_GNAT_dom"/>
</dbReference>
<comment type="caution">
    <text evidence="2">The sequence shown here is derived from an EMBL/GenBank/DDBJ whole genome shotgun (WGS) entry which is preliminary data.</text>
</comment>
<dbReference type="GO" id="GO:0016746">
    <property type="term" value="F:acyltransferase activity"/>
    <property type="evidence" value="ECO:0007669"/>
    <property type="project" value="UniProtKB-KW"/>
</dbReference>
<keyword evidence="3" id="KW-1185">Reference proteome</keyword>
<proteinExistence type="predicted"/>
<accession>A0ABW6A142</accession>
<evidence type="ECO:0000313" key="3">
    <source>
        <dbReference type="Proteomes" id="UP001597548"/>
    </source>
</evidence>
<name>A0ABW6A142_9FLAO</name>
<dbReference type="Pfam" id="PF13480">
    <property type="entry name" value="Acetyltransf_6"/>
    <property type="match status" value="1"/>
</dbReference>
<keyword evidence="2" id="KW-0808">Transferase</keyword>
<protein>
    <submittedName>
        <fullName evidence="2">GNAT family N-acetyltransferase</fullName>
        <ecNumber evidence="2">2.3.1.-</ecNumber>
    </submittedName>
</protein>
<evidence type="ECO:0000259" key="1">
    <source>
        <dbReference type="Pfam" id="PF13480"/>
    </source>
</evidence>
<keyword evidence="2" id="KW-0012">Acyltransferase</keyword>
<reference evidence="3" key="1">
    <citation type="journal article" date="2019" name="Int. J. Syst. Evol. Microbiol.">
        <title>The Global Catalogue of Microorganisms (GCM) 10K type strain sequencing project: providing services to taxonomists for standard genome sequencing and annotation.</title>
        <authorList>
            <consortium name="The Broad Institute Genomics Platform"/>
            <consortium name="The Broad Institute Genome Sequencing Center for Infectious Disease"/>
            <person name="Wu L."/>
            <person name="Ma J."/>
        </authorList>
    </citation>
    <scope>NUCLEOTIDE SEQUENCE [LARGE SCALE GENOMIC DNA]</scope>
    <source>
        <strain evidence="3">KCTC 32514</strain>
    </source>
</reference>
<dbReference type="PANTHER" id="PTHR36174:SF1">
    <property type="entry name" value="LIPID II:GLYCINE GLYCYLTRANSFERASE"/>
    <property type="match status" value="1"/>
</dbReference>
<dbReference type="RefSeq" id="WP_194507087.1">
    <property type="nucleotide sequence ID" value="NZ_JADILU010000002.1"/>
</dbReference>
<gene>
    <name evidence="2" type="ORF">ACFS29_18720</name>
</gene>
<dbReference type="PANTHER" id="PTHR36174">
    <property type="entry name" value="LIPID II:GLYCINE GLYCYLTRANSFERASE"/>
    <property type="match status" value="1"/>
</dbReference>
<dbReference type="Proteomes" id="UP001597548">
    <property type="component" value="Unassembled WGS sequence"/>
</dbReference>
<organism evidence="2 3">
    <name type="scientific">Psychroserpens luteus</name>
    <dbReference type="NCBI Taxonomy" id="1434066"/>
    <lineage>
        <taxon>Bacteria</taxon>
        <taxon>Pseudomonadati</taxon>
        <taxon>Bacteroidota</taxon>
        <taxon>Flavobacteriia</taxon>
        <taxon>Flavobacteriales</taxon>
        <taxon>Flavobacteriaceae</taxon>
        <taxon>Psychroserpens</taxon>
    </lineage>
</organism>
<evidence type="ECO:0000313" key="2">
    <source>
        <dbReference type="EMBL" id="MFD2917693.1"/>
    </source>
</evidence>
<dbReference type="SUPFAM" id="SSF55729">
    <property type="entry name" value="Acyl-CoA N-acyltransferases (Nat)"/>
    <property type="match status" value="1"/>
</dbReference>
<dbReference type="Gene3D" id="3.40.630.30">
    <property type="match status" value="1"/>
</dbReference>